<keyword evidence="1" id="KW-0812">Transmembrane</keyword>
<accession>A0AAE0JF41</accession>
<reference evidence="2" key="1">
    <citation type="journal article" date="2023" name="Mol. Phylogenet. Evol.">
        <title>Genome-scale phylogeny and comparative genomics of the fungal order Sordariales.</title>
        <authorList>
            <person name="Hensen N."/>
            <person name="Bonometti L."/>
            <person name="Westerberg I."/>
            <person name="Brannstrom I.O."/>
            <person name="Guillou S."/>
            <person name="Cros-Aarteil S."/>
            <person name="Calhoun S."/>
            <person name="Haridas S."/>
            <person name="Kuo A."/>
            <person name="Mondo S."/>
            <person name="Pangilinan J."/>
            <person name="Riley R."/>
            <person name="LaButti K."/>
            <person name="Andreopoulos B."/>
            <person name="Lipzen A."/>
            <person name="Chen C."/>
            <person name="Yan M."/>
            <person name="Daum C."/>
            <person name="Ng V."/>
            <person name="Clum A."/>
            <person name="Steindorff A."/>
            <person name="Ohm R.A."/>
            <person name="Martin F."/>
            <person name="Silar P."/>
            <person name="Natvig D.O."/>
            <person name="Lalanne C."/>
            <person name="Gautier V."/>
            <person name="Ament-Velasquez S.L."/>
            <person name="Kruys A."/>
            <person name="Hutchinson M.I."/>
            <person name="Powell A.J."/>
            <person name="Barry K."/>
            <person name="Miller A.N."/>
            <person name="Grigoriev I.V."/>
            <person name="Debuchy R."/>
            <person name="Gladieux P."/>
            <person name="Hiltunen Thoren M."/>
            <person name="Johannesson H."/>
        </authorList>
    </citation>
    <scope>NUCLEOTIDE SEQUENCE</scope>
    <source>
        <strain evidence="2">CBS 560.94</strain>
    </source>
</reference>
<dbReference type="RefSeq" id="XP_062681112.1">
    <property type="nucleotide sequence ID" value="XM_062822392.1"/>
</dbReference>
<proteinExistence type="predicted"/>
<dbReference type="AlphaFoldDB" id="A0AAE0JF41"/>
<keyword evidence="3" id="KW-1185">Reference proteome</keyword>
<protein>
    <submittedName>
        <fullName evidence="2">Uncharacterized protein</fullName>
    </submittedName>
</protein>
<evidence type="ECO:0000313" key="3">
    <source>
        <dbReference type="Proteomes" id="UP001278500"/>
    </source>
</evidence>
<name>A0AAE0JF41_9PEZI</name>
<comment type="caution">
    <text evidence="2">The sequence shown here is derived from an EMBL/GenBank/DDBJ whole genome shotgun (WGS) entry which is preliminary data.</text>
</comment>
<dbReference type="GeneID" id="87859546"/>
<feature type="transmembrane region" description="Helical" evidence="1">
    <location>
        <begin position="144"/>
        <end position="165"/>
    </location>
</feature>
<dbReference type="Proteomes" id="UP001278500">
    <property type="component" value="Unassembled WGS sequence"/>
</dbReference>
<evidence type="ECO:0000256" key="1">
    <source>
        <dbReference type="SAM" id="Phobius"/>
    </source>
</evidence>
<sequence length="173" mass="18877">MPCRHNRLEVIRTSNHRFCAVSRSGGGPDRTTDRAIASPEINDNSAQPGTLVSLGLNDDLLPGLLSSPARRAKRRSNWYPRSVHAKARHKPQFPASTLGSFVFRVRSLAGEIVSAAGSTKAWQSSQAQQSTSMIRRRTPLSGKAVPSSCSFVFVKLPIFILYLIVTAEIPIPP</sequence>
<keyword evidence="1" id="KW-0472">Membrane</keyword>
<dbReference type="EMBL" id="JAUEPP010000005">
    <property type="protein sequence ID" value="KAK3343319.1"/>
    <property type="molecule type" value="Genomic_DNA"/>
</dbReference>
<gene>
    <name evidence="2" type="ORF">B0H65DRAFT_245679</name>
</gene>
<organism evidence="2 3">
    <name type="scientific">Neurospora tetraspora</name>
    <dbReference type="NCBI Taxonomy" id="94610"/>
    <lineage>
        <taxon>Eukaryota</taxon>
        <taxon>Fungi</taxon>
        <taxon>Dikarya</taxon>
        <taxon>Ascomycota</taxon>
        <taxon>Pezizomycotina</taxon>
        <taxon>Sordariomycetes</taxon>
        <taxon>Sordariomycetidae</taxon>
        <taxon>Sordariales</taxon>
        <taxon>Sordariaceae</taxon>
        <taxon>Neurospora</taxon>
    </lineage>
</organism>
<reference evidence="2" key="2">
    <citation type="submission" date="2023-06" db="EMBL/GenBank/DDBJ databases">
        <authorList>
            <consortium name="Lawrence Berkeley National Laboratory"/>
            <person name="Haridas S."/>
            <person name="Hensen N."/>
            <person name="Bonometti L."/>
            <person name="Westerberg I."/>
            <person name="Brannstrom I.O."/>
            <person name="Guillou S."/>
            <person name="Cros-Aarteil S."/>
            <person name="Calhoun S."/>
            <person name="Kuo A."/>
            <person name="Mondo S."/>
            <person name="Pangilinan J."/>
            <person name="Riley R."/>
            <person name="Labutti K."/>
            <person name="Andreopoulos B."/>
            <person name="Lipzen A."/>
            <person name="Chen C."/>
            <person name="Yanf M."/>
            <person name="Daum C."/>
            <person name="Ng V."/>
            <person name="Clum A."/>
            <person name="Steindorff A."/>
            <person name="Ohm R."/>
            <person name="Martin F."/>
            <person name="Silar P."/>
            <person name="Natvig D."/>
            <person name="Lalanne C."/>
            <person name="Gautier V."/>
            <person name="Ament-Velasquez S.L."/>
            <person name="Kruys A."/>
            <person name="Hutchinson M.I."/>
            <person name="Powell A.J."/>
            <person name="Barry K."/>
            <person name="Miller A.N."/>
            <person name="Grigoriev I.V."/>
            <person name="Debuchy R."/>
            <person name="Gladieux P."/>
            <person name="Thoren M.H."/>
            <person name="Johannesson H."/>
        </authorList>
    </citation>
    <scope>NUCLEOTIDE SEQUENCE</scope>
    <source>
        <strain evidence="2">CBS 560.94</strain>
    </source>
</reference>
<keyword evidence="1" id="KW-1133">Transmembrane helix</keyword>
<evidence type="ECO:0000313" key="2">
    <source>
        <dbReference type="EMBL" id="KAK3343319.1"/>
    </source>
</evidence>